<name>A0A0A9GV49_ARUDO</name>
<reference evidence="1" key="2">
    <citation type="journal article" date="2015" name="Data Brief">
        <title>Shoot transcriptome of the giant reed, Arundo donax.</title>
        <authorList>
            <person name="Barrero R.A."/>
            <person name="Guerrero F.D."/>
            <person name="Moolhuijzen P."/>
            <person name="Goolsby J.A."/>
            <person name="Tidwell J."/>
            <person name="Bellgard S.E."/>
            <person name="Bellgard M.I."/>
        </authorList>
    </citation>
    <scope>NUCLEOTIDE SEQUENCE</scope>
    <source>
        <tissue evidence="1">Shoot tissue taken approximately 20 cm above the soil surface</tissue>
    </source>
</reference>
<dbReference type="AlphaFoldDB" id="A0A0A9GV49"/>
<organism evidence="1">
    <name type="scientific">Arundo donax</name>
    <name type="common">Giant reed</name>
    <name type="synonym">Donax arundinaceus</name>
    <dbReference type="NCBI Taxonomy" id="35708"/>
    <lineage>
        <taxon>Eukaryota</taxon>
        <taxon>Viridiplantae</taxon>
        <taxon>Streptophyta</taxon>
        <taxon>Embryophyta</taxon>
        <taxon>Tracheophyta</taxon>
        <taxon>Spermatophyta</taxon>
        <taxon>Magnoliopsida</taxon>
        <taxon>Liliopsida</taxon>
        <taxon>Poales</taxon>
        <taxon>Poaceae</taxon>
        <taxon>PACMAD clade</taxon>
        <taxon>Arundinoideae</taxon>
        <taxon>Arundineae</taxon>
        <taxon>Arundo</taxon>
    </lineage>
</organism>
<proteinExistence type="predicted"/>
<dbReference type="EMBL" id="GBRH01173448">
    <property type="protein sequence ID" value="JAE24448.1"/>
    <property type="molecule type" value="Transcribed_RNA"/>
</dbReference>
<evidence type="ECO:0000313" key="1">
    <source>
        <dbReference type="EMBL" id="JAE24448.1"/>
    </source>
</evidence>
<protein>
    <submittedName>
        <fullName evidence="1">Uncharacterized protein</fullName>
    </submittedName>
</protein>
<sequence length="26" mass="3037">MESTTHSSTWLKRKTWRKFIGSAPLS</sequence>
<reference evidence="1" key="1">
    <citation type="submission" date="2014-09" db="EMBL/GenBank/DDBJ databases">
        <authorList>
            <person name="Magalhaes I.L.F."/>
            <person name="Oliveira U."/>
            <person name="Santos F.R."/>
            <person name="Vidigal T.H.D.A."/>
            <person name="Brescovit A.D."/>
            <person name="Santos A.J."/>
        </authorList>
    </citation>
    <scope>NUCLEOTIDE SEQUENCE</scope>
    <source>
        <tissue evidence="1">Shoot tissue taken approximately 20 cm above the soil surface</tissue>
    </source>
</reference>
<accession>A0A0A9GV49</accession>